<feature type="chain" id="PRO_5002114083" evidence="1">
    <location>
        <begin position="24"/>
        <end position="195"/>
    </location>
</feature>
<evidence type="ECO:0000313" key="3">
    <source>
        <dbReference type="Proteomes" id="UP000059188"/>
    </source>
</evidence>
<dbReference type="Proteomes" id="UP000059188">
    <property type="component" value="Unassembled WGS sequence"/>
</dbReference>
<accession>A0A0B7FBM2</accession>
<dbReference type="OrthoDB" id="3138506at2759"/>
<keyword evidence="1" id="KW-0732">Signal</keyword>
<protein>
    <submittedName>
        <fullName evidence="2">Uncharacterized protein</fullName>
    </submittedName>
</protein>
<name>A0A0B7FBM2_THACB</name>
<keyword evidence="3" id="KW-1185">Reference proteome</keyword>
<dbReference type="AlphaFoldDB" id="A0A0B7FBM2"/>
<organism evidence="2 3">
    <name type="scientific">Thanatephorus cucumeris (strain AG1-IB / isolate 7/3/14)</name>
    <name type="common">Lettuce bottom rot fungus</name>
    <name type="synonym">Rhizoctonia solani</name>
    <dbReference type="NCBI Taxonomy" id="1108050"/>
    <lineage>
        <taxon>Eukaryota</taxon>
        <taxon>Fungi</taxon>
        <taxon>Dikarya</taxon>
        <taxon>Basidiomycota</taxon>
        <taxon>Agaricomycotina</taxon>
        <taxon>Agaricomycetes</taxon>
        <taxon>Cantharellales</taxon>
        <taxon>Ceratobasidiaceae</taxon>
        <taxon>Rhizoctonia</taxon>
        <taxon>Rhizoctonia solani AG-1</taxon>
    </lineage>
</organism>
<evidence type="ECO:0000313" key="2">
    <source>
        <dbReference type="EMBL" id="CEL53592.1"/>
    </source>
</evidence>
<feature type="signal peptide" evidence="1">
    <location>
        <begin position="1"/>
        <end position="23"/>
    </location>
</feature>
<sequence>MMLFHSAFAVVTVLASFALSSYANPIHHGRTGLTATTTISNPTPEGLISGLKKLQENVDTCSGDISKAASMNTDPEDEMSSLNSFFLKLQLPIATSIKLTPEQEKECSTVVAAVLAKAIKACHEVAANHNFMKYYAKWTETDIAMHSFMQKIAGVSFAVYKQSLLRAGKSSATYLHDMKMRHMVNDFRGMGVSHE</sequence>
<evidence type="ECO:0000256" key="1">
    <source>
        <dbReference type="SAM" id="SignalP"/>
    </source>
</evidence>
<gene>
    <name evidence="2" type="ORF">RSOLAG1IB_06447</name>
</gene>
<dbReference type="EMBL" id="LN679112">
    <property type="protein sequence ID" value="CEL53592.1"/>
    <property type="molecule type" value="Genomic_DNA"/>
</dbReference>
<reference evidence="2 3" key="1">
    <citation type="submission" date="2014-11" db="EMBL/GenBank/DDBJ databases">
        <authorList>
            <person name="Wibberg Daniel"/>
        </authorList>
    </citation>
    <scope>NUCLEOTIDE SEQUENCE [LARGE SCALE GENOMIC DNA]</scope>
    <source>
        <strain evidence="2">Rhizoctonia solani AG1-IB 7/3/14</strain>
    </source>
</reference>
<proteinExistence type="predicted"/>